<gene>
    <name evidence="7" type="ORF">BT67DRAFT_444811</name>
</gene>
<keyword evidence="1 5" id="KW-0349">Heme</keyword>
<keyword evidence="8" id="KW-1185">Reference proteome</keyword>
<keyword evidence="3 5" id="KW-0408">Iron</keyword>
<dbReference type="Proteomes" id="UP001304895">
    <property type="component" value="Unassembled WGS sequence"/>
</dbReference>
<evidence type="ECO:0000313" key="7">
    <source>
        <dbReference type="EMBL" id="KAK4131375.1"/>
    </source>
</evidence>
<dbReference type="Pfam" id="PF00173">
    <property type="entry name" value="Cyt-b5"/>
    <property type="match status" value="1"/>
</dbReference>
<organism evidence="7 8">
    <name type="scientific">Trichocladium antarcticum</name>
    <dbReference type="NCBI Taxonomy" id="1450529"/>
    <lineage>
        <taxon>Eukaryota</taxon>
        <taxon>Fungi</taxon>
        <taxon>Dikarya</taxon>
        <taxon>Ascomycota</taxon>
        <taxon>Pezizomycotina</taxon>
        <taxon>Sordariomycetes</taxon>
        <taxon>Sordariomycetidae</taxon>
        <taxon>Sordariales</taxon>
        <taxon>Chaetomiaceae</taxon>
        <taxon>Trichocladium</taxon>
    </lineage>
</organism>
<comment type="caution">
    <text evidence="7">The sequence shown here is derived from an EMBL/GenBank/DDBJ whole genome shotgun (WGS) entry which is preliminary data.</text>
</comment>
<evidence type="ECO:0000256" key="5">
    <source>
        <dbReference type="RuleBase" id="RU362121"/>
    </source>
</evidence>
<evidence type="ECO:0000259" key="6">
    <source>
        <dbReference type="PROSITE" id="PS50255"/>
    </source>
</evidence>
<evidence type="ECO:0000313" key="8">
    <source>
        <dbReference type="Proteomes" id="UP001304895"/>
    </source>
</evidence>
<dbReference type="PROSITE" id="PS50255">
    <property type="entry name" value="CYTOCHROME_B5_2"/>
    <property type="match status" value="1"/>
</dbReference>
<dbReference type="InterPro" id="IPR036400">
    <property type="entry name" value="Cyt_B5-like_heme/steroid_sf"/>
</dbReference>
<dbReference type="PROSITE" id="PS00191">
    <property type="entry name" value="CYTOCHROME_B5_1"/>
    <property type="match status" value="1"/>
</dbReference>
<dbReference type="GO" id="GO:0016020">
    <property type="term" value="C:membrane"/>
    <property type="evidence" value="ECO:0007669"/>
    <property type="project" value="TreeGrafter"/>
</dbReference>
<dbReference type="Gene3D" id="3.10.120.10">
    <property type="entry name" value="Cytochrome b5-like heme/steroid binding domain"/>
    <property type="match status" value="1"/>
</dbReference>
<name>A0AAN6ZA14_9PEZI</name>
<evidence type="ECO:0000256" key="2">
    <source>
        <dbReference type="ARBA" id="ARBA00022723"/>
    </source>
</evidence>
<dbReference type="PANTHER" id="PTHR19359:SF14">
    <property type="entry name" value="CYTOCHROME B5 A"/>
    <property type="match status" value="1"/>
</dbReference>
<evidence type="ECO:0000256" key="3">
    <source>
        <dbReference type="ARBA" id="ARBA00023004"/>
    </source>
</evidence>
<dbReference type="FunFam" id="3.10.120.10:FF:000007">
    <property type="entry name" value="Sulfite oxidase, mitochondrial"/>
    <property type="match status" value="1"/>
</dbReference>
<comment type="similarity">
    <text evidence="4 5">Belongs to the cytochrome b5 family.</text>
</comment>
<keyword evidence="2 5" id="KW-0479">Metal-binding</keyword>
<proteinExistence type="inferred from homology"/>
<reference evidence="7" key="1">
    <citation type="journal article" date="2023" name="Mol. Phylogenet. Evol.">
        <title>Genome-scale phylogeny and comparative genomics of the fungal order Sordariales.</title>
        <authorList>
            <person name="Hensen N."/>
            <person name="Bonometti L."/>
            <person name="Westerberg I."/>
            <person name="Brannstrom I.O."/>
            <person name="Guillou S."/>
            <person name="Cros-Aarteil S."/>
            <person name="Calhoun S."/>
            <person name="Haridas S."/>
            <person name="Kuo A."/>
            <person name="Mondo S."/>
            <person name="Pangilinan J."/>
            <person name="Riley R."/>
            <person name="LaButti K."/>
            <person name="Andreopoulos B."/>
            <person name="Lipzen A."/>
            <person name="Chen C."/>
            <person name="Yan M."/>
            <person name="Daum C."/>
            <person name="Ng V."/>
            <person name="Clum A."/>
            <person name="Steindorff A."/>
            <person name="Ohm R.A."/>
            <person name="Martin F."/>
            <person name="Silar P."/>
            <person name="Natvig D.O."/>
            <person name="Lalanne C."/>
            <person name="Gautier V."/>
            <person name="Ament-Velasquez S.L."/>
            <person name="Kruys A."/>
            <person name="Hutchinson M.I."/>
            <person name="Powell A.J."/>
            <person name="Barry K."/>
            <person name="Miller A.N."/>
            <person name="Grigoriev I.V."/>
            <person name="Debuchy R."/>
            <person name="Gladieux P."/>
            <person name="Hiltunen Thoren M."/>
            <person name="Johannesson H."/>
        </authorList>
    </citation>
    <scope>NUCLEOTIDE SEQUENCE</scope>
    <source>
        <strain evidence="7">CBS 123565</strain>
    </source>
</reference>
<dbReference type="GO" id="GO:0046872">
    <property type="term" value="F:metal ion binding"/>
    <property type="evidence" value="ECO:0007669"/>
    <property type="project" value="UniProtKB-UniRule"/>
</dbReference>
<dbReference type="SMART" id="SM01117">
    <property type="entry name" value="Cyt-b5"/>
    <property type="match status" value="1"/>
</dbReference>
<dbReference type="SUPFAM" id="SSF55856">
    <property type="entry name" value="Cytochrome b5-like heme/steroid binding domain"/>
    <property type="match status" value="1"/>
</dbReference>
<dbReference type="InterPro" id="IPR018506">
    <property type="entry name" value="Cyt_B5_heme-BS"/>
</dbReference>
<evidence type="ECO:0000256" key="4">
    <source>
        <dbReference type="ARBA" id="ARBA00038168"/>
    </source>
</evidence>
<dbReference type="AlphaFoldDB" id="A0AAN6ZA14"/>
<accession>A0AAN6ZA14</accession>
<sequence>MSQQFTKAEVAQHKDEKSMFIIVDDGVYDVANFVDEHPGGAKILKRVAGKDATKQFWKYHGKNVLDKYGAKLKVGTLKDEAKL</sequence>
<evidence type="ECO:0000256" key="1">
    <source>
        <dbReference type="ARBA" id="ARBA00022617"/>
    </source>
</evidence>
<reference evidence="7" key="2">
    <citation type="submission" date="2023-05" db="EMBL/GenBank/DDBJ databases">
        <authorList>
            <consortium name="Lawrence Berkeley National Laboratory"/>
            <person name="Steindorff A."/>
            <person name="Hensen N."/>
            <person name="Bonometti L."/>
            <person name="Westerberg I."/>
            <person name="Brannstrom I.O."/>
            <person name="Guillou S."/>
            <person name="Cros-Aarteil S."/>
            <person name="Calhoun S."/>
            <person name="Haridas S."/>
            <person name="Kuo A."/>
            <person name="Mondo S."/>
            <person name="Pangilinan J."/>
            <person name="Riley R."/>
            <person name="Labutti K."/>
            <person name="Andreopoulos B."/>
            <person name="Lipzen A."/>
            <person name="Chen C."/>
            <person name="Yanf M."/>
            <person name="Daum C."/>
            <person name="Ng V."/>
            <person name="Clum A."/>
            <person name="Ohm R."/>
            <person name="Martin F."/>
            <person name="Silar P."/>
            <person name="Natvig D."/>
            <person name="Lalanne C."/>
            <person name="Gautier V."/>
            <person name="Ament-Velasquez S.L."/>
            <person name="Kruys A."/>
            <person name="Hutchinson M.I."/>
            <person name="Powell A.J."/>
            <person name="Barry K."/>
            <person name="Miller A.N."/>
            <person name="Grigoriev I.V."/>
            <person name="Debuchy R."/>
            <person name="Gladieux P."/>
            <person name="Thoren M.H."/>
            <person name="Johannesson H."/>
        </authorList>
    </citation>
    <scope>NUCLEOTIDE SEQUENCE</scope>
    <source>
        <strain evidence="7">CBS 123565</strain>
    </source>
</reference>
<dbReference type="InterPro" id="IPR050668">
    <property type="entry name" value="Cytochrome_b5"/>
</dbReference>
<dbReference type="InterPro" id="IPR001199">
    <property type="entry name" value="Cyt_B5-like_heme/steroid-bd"/>
</dbReference>
<feature type="domain" description="Cytochrome b5 heme-binding" evidence="6">
    <location>
        <begin position="2"/>
        <end position="78"/>
    </location>
</feature>
<protein>
    <submittedName>
        <fullName evidence="7">Cytochrome b5</fullName>
    </submittedName>
</protein>
<dbReference type="EMBL" id="MU853425">
    <property type="protein sequence ID" value="KAK4131375.1"/>
    <property type="molecule type" value="Genomic_DNA"/>
</dbReference>
<dbReference type="PANTHER" id="PTHR19359">
    <property type="entry name" value="CYTOCHROME B5"/>
    <property type="match status" value="1"/>
</dbReference>
<dbReference type="GO" id="GO:0020037">
    <property type="term" value="F:heme binding"/>
    <property type="evidence" value="ECO:0007669"/>
    <property type="project" value="UniProtKB-UniRule"/>
</dbReference>